<dbReference type="EMBL" id="JBBWWQ010000006">
    <property type="protein sequence ID" value="KAK8945097.1"/>
    <property type="molecule type" value="Genomic_DNA"/>
</dbReference>
<dbReference type="Proteomes" id="UP001418222">
    <property type="component" value="Unassembled WGS sequence"/>
</dbReference>
<dbReference type="AlphaFoldDB" id="A0AAP0G986"/>
<dbReference type="SUPFAM" id="SSF49764">
    <property type="entry name" value="HSP20-like chaperones"/>
    <property type="match status" value="1"/>
</dbReference>
<sequence>MASLISPLAIFPLNPNSAHNSSITENPLPNLRLSSKTHKLLSRHFLRSQGGSVLRRRASVSCRSLSLSPLESGTRKYEFSDGGTEVELRFHVASLGVESPSDIFVDAGDSSLLIRVKSSGTLRTLMQTDCLFERIKPAETIWYIDEDQLVINLKKHEEELNWPDIMESWESLRIAAPQLLKGTSIYIVGESTEINEEVAKVLAIGIGYTPLSTREVLEKCAGQPVDSWVSTEGAGPVAEAEALALQSLSSNHKSCGSHVRAVVATLGGHHGAATWHDKWRHLYAGFTVWLSKSEAADEAGAREEARRNMEEGSLAYTKADVVVKLEGWDENHTQKVAQGCLSALKRLVLSEKKLTGKKSLYVRLGCRGDWPNIEPPGWDPSTGLGSSSS</sequence>
<dbReference type="InterPro" id="IPR007052">
    <property type="entry name" value="CS_dom"/>
</dbReference>
<evidence type="ECO:0000259" key="2">
    <source>
        <dbReference type="PROSITE" id="PS51203"/>
    </source>
</evidence>
<comment type="similarity">
    <text evidence="1">Belongs to the shikimate kinase family.</text>
</comment>
<dbReference type="FunFam" id="2.60.40.790:FF:000050">
    <property type="entry name" value="Probable inactive shikimate kinase like 2, chloroplastic"/>
    <property type="match status" value="1"/>
</dbReference>
<evidence type="ECO:0000256" key="1">
    <source>
        <dbReference type="ARBA" id="ARBA00006997"/>
    </source>
</evidence>
<dbReference type="Pfam" id="PF04969">
    <property type="entry name" value="CS"/>
    <property type="match status" value="1"/>
</dbReference>
<reference evidence="3 4" key="1">
    <citation type="journal article" date="2022" name="Nat. Plants">
        <title>Genomes of leafy and leafless Platanthera orchids illuminate the evolution of mycoheterotrophy.</title>
        <authorList>
            <person name="Li M.H."/>
            <person name="Liu K.W."/>
            <person name="Li Z."/>
            <person name="Lu H.C."/>
            <person name="Ye Q.L."/>
            <person name="Zhang D."/>
            <person name="Wang J.Y."/>
            <person name="Li Y.F."/>
            <person name="Zhong Z.M."/>
            <person name="Liu X."/>
            <person name="Yu X."/>
            <person name="Liu D.K."/>
            <person name="Tu X.D."/>
            <person name="Liu B."/>
            <person name="Hao Y."/>
            <person name="Liao X.Y."/>
            <person name="Jiang Y.T."/>
            <person name="Sun W.H."/>
            <person name="Chen J."/>
            <person name="Chen Y.Q."/>
            <person name="Ai Y."/>
            <person name="Zhai J.W."/>
            <person name="Wu S.S."/>
            <person name="Zhou Z."/>
            <person name="Hsiao Y.Y."/>
            <person name="Wu W.L."/>
            <person name="Chen Y.Y."/>
            <person name="Lin Y.F."/>
            <person name="Hsu J.L."/>
            <person name="Li C.Y."/>
            <person name="Wang Z.W."/>
            <person name="Zhao X."/>
            <person name="Zhong W.Y."/>
            <person name="Ma X.K."/>
            <person name="Ma L."/>
            <person name="Huang J."/>
            <person name="Chen G.Z."/>
            <person name="Huang M.Z."/>
            <person name="Huang L."/>
            <person name="Peng D.H."/>
            <person name="Luo Y.B."/>
            <person name="Zou S.Q."/>
            <person name="Chen S.P."/>
            <person name="Lan S."/>
            <person name="Tsai W.C."/>
            <person name="Van de Peer Y."/>
            <person name="Liu Z.J."/>
        </authorList>
    </citation>
    <scope>NUCLEOTIDE SEQUENCE [LARGE SCALE GENOMIC DNA]</scope>
    <source>
        <strain evidence="3">Lor287</strain>
    </source>
</reference>
<feature type="domain" description="CS" evidence="2">
    <location>
        <begin position="72"/>
        <end position="166"/>
    </location>
</feature>
<evidence type="ECO:0000313" key="3">
    <source>
        <dbReference type="EMBL" id="KAK8945097.1"/>
    </source>
</evidence>
<dbReference type="GO" id="GO:0005829">
    <property type="term" value="C:cytosol"/>
    <property type="evidence" value="ECO:0007669"/>
    <property type="project" value="TreeGrafter"/>
</dbReference>
<keyword evidence="4" id="KW-1185">Reference proteome</keyword>
<dbReference type="InterPro" id="IPR008978">
    <property type="entry name" value="HSP20-like_chaperone"/>
</dbReference>
<gene>
    <name evidence="3" type="ORF">KSP39_PZI008115</name>
</gene>
<evidence type="ECO:0000313" key="4">
    <source>
        <dbReference type="Proteomes" id="UP001418222"/>
    </source>
</evidence>
<dbReference type="PANTHER" id="PTHR21087">
    <property type="entry name" value="SHIKIMATE KINASE"/>
    <property type="match status" value="1"/>
</dbReference>
<dbReference type="PANTHER" id="PTHR21087:SF23">
    <property type="entry name" value="INACTIVE SHIKIMATE KINASE LIKE 2, CHLOROPLASTIC-RELATED"/>
    <property type="match status" value="1"/>
</dbReference>
<dbReference type="PROSITE" id="PS51203">
    <property type="entry name" value="CS"/>
    <property type="match status" value="1"/>
</dbReference>
<organism evidence="3 4">
    <name type="scientific">Platanthera zijinensis</name>
    <dbReference type="NCBI Taxonomy" id="2320716"/>
    <lineage>
        <taxon>Eukaryota</taxon>
        <taxon>Viridiplantae</taxon>
        <taxon>Streptophyta</taxon>
        <taxon>Embryophyta</taxon>
        <taxon>Tracheophyta</taxon>
        <taxon>Spermatophyta</taxon>
        <taxon>Magnoliopsida</taxon>
        <taxon>Liliopsida</taxon>
        <taxon>Asparagales</taxon>
        <taxon>Orchidaceae</taxon>
        <taxon>Orchidoideae</taxon>
        <taxon>Orchideae</taxon>
        <taxon>Orchidinae</taxon>
        <taxon>Platanthera</taxon>
    </lineage>
</organism>
<comment type="caution">
    <text evidence="3">The sequence shown here is derived from an EMBL/GenBank/DDBJ whole genome shotgun (WGS) entry which is preliminary data.</text>
</comment>
<dbReference type="Gene3D" id="2.60.40.790">
    <property type="match status" value="1"/>
</dbReference>
<name>A0AAP0G986_9ASPA</name>
<accession>A0AAP0G986</accession>
<proteinExistence type="inferred from homology"/>
<dbReference type="Gene3D" id="3.40.50.300">
    <property type="entry name" value="P-loop containing nucleotide triphosphate hydrolases"/>
    <property type="match status" value="1"/>
</dbReference>
<protein>
    <recommendedName>
        <fullName evidence="2">CS domain-containing protein</fullName>
    </recommendedName>
</protein>
<dbReference type="InterPro" id="IPR027417">
    <property type="entry name" value="P-loop_NTPase"/>
</dbReference>